<proteinExistence type="predicted"/>
<name>A0A392PLU0_9FABA</name>
<evidence type="ECO:0000313" key="2">
    <source>
        <dbReference type="Proteomes" id="UP000265520"/>
    </source>
</evidence>
<dbReference type="EMBL" id="LXQA010084297">
    <property type="protein sequence ID" value="MCI12469.1"/>
    <property type="molecule type" value="Genomic_DNA"/>
</dbReference>
<reference evidence="1 2" key="1">
    <citation type="journal article" date="2018" name="Front. Plant Sci.">
        <title>Red Clover (Trifolium pratense) and Zigzag Clover (T. medium) - A Picture of Genomic Similarities and Differences.</title>
        <authorList>
            <person name="Dluhosova J."/>
            <person name="Istvanek J."/>
            <person name="Nedelnik J."/>
            <person name="Repkova J."/>
        </authorList>
    </citation>
    <scope>NUCLEOTIDE SEQUENCE [LARGE SCALE GENOMIC DNA]</scope>
    <source>
        <strain evidence="2">cv. 10/8</strain>
        <tissue evidence="1">Leaf</tissue>
    </source>
</reference>
<comment type="caution">
    <text evidence="1">The sequence shown here is derived from an EMBL/GenBank/DDBJ whole genome shotgun (WGS) entry which is preliminary data.</text>
</comment>
<dbReference type="PANTHER" id="PTHR34222:SF99">
    <property type="entry name" value="PROTEIN, PUTATIVE-RELATED"/>
    <property type="match status" value="1"/>
</dbReference>
<dbReference type="Proteomes" id="UP000265520">
    <property type="component" value="Unassembled WGS sequence"/>
</dbReference>
<evidence type="ECO:0000313" key="1">
    <source>
        <dbReference type="EMBL" id="MCI12469.1"/>
    </source>
</evidence>
<protein>
    <submittedName>
        <fullName evidence="1">Retrovirus-related pol polyprotein from transposon TNT 1-94</fullName>
    </submittedName>
</protein>
<accession>A0A392PLU0</accession>
<dbReference type="AlphaFoldDB" id="A0A392PLU0"/>
<feature type="non-terminal residue" evidence="1">
    <location>
        <position position="242"/>
    </location>
</feature>
<keyword evidence="2" id="KW-1185">Reference proteome</keyword>
<dbReference type="PANTHER" id="PTHR34222">
    <property type="entry name" value="GAG_PRE-INTEGRS DOMAIN-CONTAINING PROTEIN"/>
    <property type="match status" value="1"/>
</dbReference>
<sequence length="242" mass="27173">MYALRQDTCFVTEFFTKLKGLWEELELYRPVPDCTCTFRCMCDAMRNAKKFKEEDLVLLFLTGLNDHYAMVRPQILLMEPFPQSNAAFGLVIQHESLNGLDNMEDQSDNISASINFARKPYGKNHASSKTDKMCTYCHKTNHIVDNCFKKHGFPPGYRFKDGTIAGNKHQGQASANYVDSEDNGTNNGLDSRVATFSSKEYQALMALLRSNTRNAGEGSSQVNNITKVIASSYCNDKQGTSP</sequence>
<organism evidence="1 2">
    <name type="scientific">Trifolium medium</name>
    <dbReference type="NCBI Taxonomy" id="97028"/>
    <lineage>
        <taxon>Eukaryota</taxon>
        <taxon>Viridiplantae</taxon>
        <taxon>Streptophyta</taxon>
        <taxon>Embryophyta</taxon>
        <taxon>Tracheophyta</taxon>
        <taxon>Spermatophyta</taxon>
        <taxon>Magnoliopsida</taxon>
        <taxon>eudicotyledons</taxon>
        <taxon>Gunneridae</taxon>
        <taxon>Pentapetalae</taxon>
        <taxon>rosids</taxon>
        <taxon>fabids</taxon>
        <taxon>Fabales</taxon>
        <taxon>Fabaceae</taxon>
        <taxon>Papilionoideae</taxon>
        <taxon>50 kb inversion clade</taxon>
        <taxon>NPAAA clade</taxon>
        <taxon>Hologalegina</taxon>
        <taxon>IRL clade</taxon>
        <taxon>Trifolieae</taxon>
        <taxon>Trifolium</taxon>
    </lineage>
</organism>